<name>A0AAJ3FX30_9PSED</name>
<dbReference type="AlphaFoldDB" id="A0AAJ3FX30"/>
<dbReference type="Proteomes" id="UP000562723">
    <property type="component" value="Unassembled WGS sequence"/>
</dbReference>
<sequence>MNTLFLLMAQYSGQAVIPISQVCIDYMGLTVEKFKSKCLSGEIDLPIVRLGAESQKAALGVHLADLADYIDRQRAKAATEQDKLMGRRHLISR</sequence>
<accession>A0AAJ3FX30</accession>
<gene>
    <name evidence="1" type="ORF">HNO85_15695</name>
</gene>
<proteinExistence type="predicted"/>
<dbReference type="Pfam" id="PF11112">
    <property type="entry name" value="PyocinActivator"/>
    <property type="match status" value="1"/>
</dbReference>
<evidence type="ECO:0000313" key="1">
    <source>
        <dbReference type="EMBL" id="NUT82389.1"/>
    </source>
</evidence>
<dbReference type="EMBL" id="JABFMS010000027">
    <property type="protein sequence ID" value="NUT82389.1"/>
    <property type="molecule type" value="Genomic_DNA"/>
</dbReference>
<dbReference type="InterPro" id="IPR020518">
    <property type="entry name" value="Tscrpt_reg_PrtN"/>
</dbReference>
<evidence type="ECO:0000313" key="2">
    <source>
        <dbReference type="Proteomes" id="UP000562723"/>
    </source>
</evidence>
<organism evidence="1 2">
    <name type="scientific">Pseudomonas brassicacearum</name>
    <dbReference type="NCBI Taxonomy" id="930166"/>
    <lineage>
        <taxon>Bacteria</taxon>
        <taxon>Pseudomonadati</taxon>
        <taxon>Pseudomonadota</taxon>
        <taxon>Gammaproteobacteria</taxon>
        <taxon>Pseudomonadales</taxon>
        <taxon>Pseudomonadaceae</taxon>
        <taxon>Pseudomonas</taxon>
    </lineage>
</organism>
<protein>
    <submittedName>
        <fullName evidence="1">Pyocin activator PrtN family protein</fullName>
    </submittedName>
</protein>
<comment type="caution">
    <text evidence="1">The sequence shown here is derived from an EMBL/GenBank/DDBJ whole genome shotgun (WGS) entry which is preliminary data.</text>
</comment>
<dbReference type="GO" id="GO:0006355">
    <property type="term" value="P:regulation of DNA-templated transcription"/>
    <property type="evidence" value="ECO:0007669"/>
    <property type="project" value="InterPro"/>
</dbReference>
<dbReference type="RefSeq" id="WP_175360413.1">
    <property type="nucleotide sequence ID" value="NZ_JABFMS010000027.1"/>
</dbReference>
<reference evidence="1 2" key="1">
    <citation type="journal article" date="2020" name="Front. Plant Sci.">
        <title>Isolation of Rhizosphere Bacteria That Improve Quality and Water Stress Tolerance in Greenhouse Ornamentals.</title>
        <authorList>
            <person name="Nordstedt N.P."/>
            <person name="Jones M.L."/>
        </authorList>
    </citation>
    <scope>NUCLEOTIDE SEQUENCE [LARGE SCALE GENOMIC DNA]</scope>
    <source>
        <strain evidence="1 2">C2F7</strain>
    </source>
</reference>